<evidence type="ECO:0000313" key="3">
    <source>
        <dbReference type="EMBL" id="AJI23367.1"/>
    </source>
</evidence>
<evidence type="ECO:0000313" key="4">
    <source>
        <dbReference type="Proteomes" id="UP000031829"/>
    </source>
</evidence>
<dbReference type="PANTHER" id="PTHR43002">
    <property type="entry name" value="GLYCOGEN DEBRANCHING ENZYME"/>
    <property type="match status" value="1"/>
</dbReference>
<dbReference type="Pfam" id="PF02922">
    <property type="entry name" value="CBM_48"/>
    <property type="match status" value="1"/>
</dbReference>
<keyword evidence="3" id="KW-0326">Glycosidase</keyword>
<dbReference type="GO" id="GO:0005975">
    <property type="term" value="P:carbohydrate metabolic process"/>
    <property type="evidence" value="ECO:0007669"/>
    <property type="project" value="InterPro"/>
</dbReference>
<dbReference type="AlphaFoldDB" id="A0A0B6AQH2"/>
<dbReference type="Proteomes" id="UP000031829">
    <property type="component" value="Chromosome"/>
</dbReference>
<dbReference type="RefSeq" id="WP_034648625.1">
    <property type="nucleotide sequence ID" value="NZ_BCVB01000008.1"/>
</dbReference>
<evidence type="ECO:0000256" key="1">
    <source>
        <dbReference type="ARBA" id="ARBA00008061"/>
    </source>
</evidence>
<accession>A0A0B6AQH2</accession>
<feature type="domain" description="Glycosyl hydrolase family 13 catalytic" evidence="2">
    <location>
        <begin position="221"/>
        <end position="614"/>
    </location>
</feature>
<dbReference type="GO" id="GO:0051060">
    <property type="term" value="F:pullulanase activity"/>
    <property type="evidence" value="ECO:0007669"/>
    <property type="project" value="UniProtKB-EC"/>
</dbReference>
<dbReference type="InterPro" id="IPR049117">
    <property type="entry name" value="pulA_all-beta"/>
</dbReference>
<name>A0A0B6AQH2_PRIM2</name>
<dbReference type="InterPro" id="IPR017853">
    <property type="entry name" value="GH"/>
</dbReference>
<dbReference type="InterPro" id="IPR004193">
    <property type="entry name" value="Glyco_hydro_13_N"/>
</dbReference>
<dbReference type="Gene3D" id="2.60.40.10">
    <property type="entry name" value="Immunoglobulins"/>
    <property type="match status" value="1"/>
</dbReference>
<dbReference type="HOGENOM" id="CLU_004744_4_1_9"/>
<dbReference type="NCBIfam" id="TIGR02104">
    <property type="entry name" value="pulA_typeI"/>
    <property type="match status" value="1"/>
</dbReference>
<dbReference type="GeneID" id="93645292"/>
<keyword evidence="3" id="KW-0378">Hydrolase</keyword>
<dbReference type="SMART" id="SM00642">
    <property type="entry name" value="Aamy"/>
    <property type="match status" value="1"/>
</dbReference>
<dbReference type="InterPro" id="IPR014756">
    <property type="entry name" value="Ig_E-set"/>
</dbReference>
<dbReference type="SUPFAM" id="SSF81296">
    <property type="entry name" value="E set domains"/>
    <property type="match status" value="1"/>
</dbReference>
<evidence type="ECO:0000259" key="2">
    <source>
        <dbReference type="SMART" id="SM00642"/>
    </source>
</evidence>
<dbReference type="SMR" id="A0A0B6AQH2"/>
<protein>
    <submittedName>
        <fullName evidence="3">Pullulanase, type I</fullName>
        <ecNumber evidence="3">3.2.1.41</ecNumber>
    </submittedName>
</protein>
<dbReference type="KEGG" id="bmeg:BG04_1827"/>
<reference evidence="3 4" key="1">
    <citation type="journal article" date="2015" name="Genome Announc.">
        <title>Complete genome sequences for 35 biothreat assay-relevant bacillus species.</title>
        <authorList>
            <person name="Johnson S.L."/>
            <person name="Daligault H.E."/>
            <person name="Davenport K.W."/>
            <person name="Jaissle J."/>
            <person name="Frey K.G."/>
            <person name="Ladner J.T."/>
            <person name="Broomall S.M."/>
            <person name="Bishop-Lilly K.A."/>
            <person name="Bruce D.C."/>
            <person name="Gibbons H.S."/>
            <person name="Coyne S.R."/>
            <person name="Lo C.C."/>
            <person name="Meincke L."/>
            <person name="Munk A.C."/>
            <person name="Koroleva G.I."/>
            <person name="Rosenzweig C.N."/>
            <person name="Palacios G.F."/>
            <person name="Redden C.L."/>
            <person name="Minogue T.D."/>
            <person name="Chain P.S."/>
        </authorList>
    </citation>
    <scope>NUCLEOTIDE SEQUENCE [LARGE SCALE GENOMIC DNA]</scope>
    <source>
        <strain evidence="4">ATCC 14581 / DSM 32 / JCM 2506 / NBRC 15308 / NCIMB 9376 / NCTC 10342 / NRRL B-14308 / VKM B-512</strain>
    </source>
</reference>
<dbReference type="Pfam" id="PF17999">
    <property type="entry name" value="PulA_N1"/>
    <property type="match status" value="1"/>
</dbReference>
<comment type="similarity">
    <text evidence="1">Belongs to the glycosyl hydrolase 13 family.</text>
</comment>
<dbReference type="EC" id="3.2.1.41" evidence="3"/>
<dbReference type="InterPro" id="IPR011840">
    <property type="entry name" value="PulA_typeI"/>
</dbReference>
<dbReference type="InterPro" id="IPR040697">
    <property type="entry name" value="PulA_N1"/>
</dbReference>
<dbReference type="InterPro" id="IPR013783">
    <property type="entry name" value="Ig-like_fold"/>
</dbReference>
<dbReference type="Gene3D" id="2.60.40.1180">
    <property type="entry name" value="Golgi alpha-mannosidase II"/>
    <property type="match status" value="1"/>
</dbReference>
<dbReference type="Pfam" id="PF21653">
    <property type="entry name" value="pulA_all-beta"/>
    <property type="match status" value="1"/>
</dbReference>
<dbReference type="EMBL" id="CP009920">
    <property type="protein sequence ID" value="AJI23367.1"/>
    <property type="molecule type" value="Genomic_DNA"/>
</dbReference>
<proteinExistence type="inferred from homology"/>
<dbReference type="InterPro" id="IPR006047">
    <property type="entry name" value="GH13_cat_dom"/>
</dbReference>
<dbReference type="InterPro" id="IPR013780">
    <property type="entry name" value="Glyco_hydro_b"/>
</dbReference>
<dbReference type="CDD" id="cd02860">
    <property type="entry name" value="E_set_Pullulanase"/>
    <property type="match status" value="1"/>
</dbReference>
<dbReference type="SUPFAM" id="SSF51445">
    <property type="entry name" value="(Trans)glycosidases"/>
    <property type="match status" value="1"/>
</dbReference>
<sequence length="713" mass="81169">MTGDNKFQAYLDQIDRITLLVPTSYHEGQIDFFVIKSTQMHETISIENVHELEGFIKYEGKVEGSIEIGQSYVICDNYGEKVPLQVGAVIRTKEFDERFYYNQNDLGAAFYSDHIMIKIWAPTASAVILKLIHANSGKEELYVMARQRKGVWEKKLPLDKEGYYYRFLIDVNGRTNEAVDPYAVAATANSEYGVLINLHTVYVHPHEKPPFLQPTDAVIYEMHVRDFSIHPSSGIEKKGTYLAVTESSGQPGKTTGLHYLKELGVTHLEFLPINDFGGVDELNPHASYNWGYNPLLFNVPEGGYSADPSNPATRIAEVKQLISTLHQQGFRVIIDVVYNHVFVREESPFEKIVPGYYFRHDEFGMPSNGTGVGNDFASERKMAQKFIIDSVLFWIKEYDVDGLRFDLMGILDIETMNIIREKINEIDSTILVFGEGWDLNTPIPYNQKAIMANARQTPQIGYFNDRFRDSVKGSTFDVYEKGFISGSIHQKETVQSVIAGSILDKEDSRALFINPAQSVNYVESHDNHTLWDKLTNSNGEEHEDTRRSRHRLATAIVLLSQGIPFLHSGQEFYRTKQGVENSYNSPDDINALDWNRRIKFSPDVNWVQELIRIRKQHGAFRLGDASAIRQHISFLNTPQSVIGYCLSNVLAYGPWKNIIVFFNQGLMEEKVVLPEGPWKIALDHCKVYKNGYPTIEDNAINVSKLSVLILFQT</sequence>
<dbReference type="Gene3D" id="3.20.20.80">
    <property type="entry name" value="Glycosidases"/>
    <property type="match status" value="1"/>
</dbReference>
<organism evidence="3 4">
    <name type="scientific">Priestia megaterium (strain ATCC 14581 / DSM 32 / CCUG 1817 / JCM 2506 / NBRC 15308 / NCIMB 9376 / NCTC 10342 / NRRL B-14308 / VKM B-512 / Ford 19)</name>
    <name type="common">Bacillus megaterium</name>
    <dbReference type="NCBI Taxonomy" id="1348623"/>
    <lineage>
        <taxon>Bacteria</taxon>
        <taxon>Bacillati</taxon>
        <taxon>Bacillota</taxon>
        <taxon>Bacilli</taxon>
        <taxon>Bacillales</taxon>
        <taxon>Bacillaceae</taxon>
        <taxon>Priestia</taxon>
    </lineage>
</organism>
<dbReference type="CDD" id="cd11341">
    <property type="entry name" value="AmyAc_Pullulanase_LD-like"/>
    <property type="match status" value="1"/>
</dbReference>
<dbReference type="Gene3D" id="2.60.40.2320">
    <property type="match status" value="1"/>
</dbReference>
<gene>
    <name evidence="3" type="primary">pulA</name>
    <name evidence="3" type="ORF">BG04_1827</name>
</gene>